<dbReference type="Proteomes" id="UP001595887">
    <property type="component" value="Unassembled WGS sequence"/>
</dbReference>
<dbReference type="RefSeq" id="WP_381421281.1">
    <property type="nucleotide sequence ID" value="NZ_JBHSDH010000012.1"/>
</dbReference>
<dbReference type="EMBL" id="JBHSDH010000012">
    <property type="protein sequence ID" value="MFC4291435.1"/>
    <property type="molecule type" value="Genomic_DNA"/>
</dbReference>
<name>A0ABV8RDY8_9SPHN</name>
<accession>A0ABV8RDY8</accession>
<evidence type="ECO:0000313" key="2">
    <source>
        <dbReference type="Proteomes" id="UP001595887"/>
    </source>
</evidence>
<protein>
    <submittedName>
        <fullName evidence="1">DUF2924 domain-containing protein</fullName>
    </submittedName>
</protein>
<gene>
    <name evidence="1" type="ORF">ACFOWX_03295</name>
</gene>
<dbReference type="Pfam" id="PF11149">
    <property type="entry name" value="DUF2924"/>
    <property type="match status" value="1"/>
</dbReference>
<sequence>MKQPKQAVKAEVAAIASMNLSELRALWRERFGDPPTIRAADLIRRVLAWRIQADAYGGFDAATCKMLGSKQSSVIKTSPAAGMRLAREWQGMRYEVTVLESGIFYEGVKYGSLSEVARLITGIRWNGPRFFGLRESNKR</sequence>
<dbReference type="InterPro" id="IPR021322">
    <property type="entry name" value="DUF2924"/>
</dbReference>
<comment type="caution">
    <text evidence="1">The sequence shown here is derived from an EMBL/GenBank/DDBJ whole genome shotgun (WGS) entry which is preliminary data.</text>
</comment>
<evidence type="ECO:0000313" key="1">
    <source>
        <dbReference type="EMBL" id="MFC4291435.1"/>
    </source>
</evidence>
<organism evidence="1 2">
    <name type="scientific">Sphingorhabdus arenilitoris</name>
    <dbReference type="NCBI Taxonomy" id="1490041"/>
    <lineage>
        <taxon>Bacteria</taxon>
        <taxon>Pseudomonadati</taxon>
        <taxon>Pseudomonadota</taxon>
        <taxon>Alphaproteobacteria</taxon>
        <taxon>Sphingomonadales</taxon>
        <taxon>Sphingomonadaceae</taxon>
        <taxon>Sphingorhabdus</taxon>
    </lineage>
</organism>
<proteinExistence type="predicted"/>
<reference evidence="2" key="1">
    <citation type="journal article" date="2019" name="Int. J. Syst. Evol. Microbiol.">
        <title>The Global Catalogue of Microorganisms (GCM) 10K type strain sequencing project: providing services to taxonomists for standard genome sequencing and annotation.</title>
        <authorList>
            <consortium name="The Broad Institute Genomics Platform"/>
            <consortium name="The Broad Institute Genome Sequencing Center for Infectious Disease"/>
            <person name="Wu L."/>
            <person name="Ma J."/>
        </authorList>
    </citation>
    <scope>NUCLEOTIDE SEQUENCE [LARGE SCALE GENOMIC DNA]</scope>
    <source>
        <strain evidence="2">CECT 8531</strain>
    </source>
</reference>
<keyword evidence="2" id="KW-1185">Reference proteome</keyword>